<evidence type="ECO:0000313" key="2">
    <source>
        <dbReference type="Proteomes" id="UP000790347"/>
    </source>
</evidence>
<organism evidence="1 2">
    <name type="scientific">Dermatophagoides farinae</name>
    <name type="common">American house dust mite</name>
    <dbReference type="NCBI Taxonomy" id="6954"/>
    <lineage>
        <taxon>Eukaryota</taxon>
        <taxon>Metazoa</taxon>
        <taxon>Ecdysozoa</taxon>
        <taxon>Arthropoda</taxon>
        <taxon>Chelicerata</taxon>
        <taxon>Arachnida</taxon>
        <taxon>Acari</taxon>
        <taxon>Acariformes</taxon>
        <taxon>Sarcoptiformes</taxon>
        <taxon>Astigmata</taxon>
        <taxon>Psoroptidia</taxon>
        <taxon>Analgoidea</taxon>
        <taxon>Pyroglyphidae</taxon>
        <taxon>Dermatophagoidinae</taxon>
        <taxon>Dermatophagoides</taxon>
    </lineage>
</organism>
<name>A0A922L4H8_DERFA</name>
<keyword evidence="2" id="KW-1185">Reference proteome</keyword>
<evidence type="ECO:0000313" key="1">
    <source>
        <dbReference type="EMBL" id="KAH9517541.1"/>
    </source>
</evidence>
<dbReference type="Proteomes" id="UP000790347">
    <property type="component" value="Unassembled WGS sequence"/>
</dbReference>
<reference evidence="1" key="1">
    <citation type="submission" date="2013-05" db="EMBL/GenBank/DDBJ databases">
        <authorList>
            <person name="Yim A.K.Y."/>
            <person name="Chan T.F."/>
            <person name="Ji K.M."/>
            <person name="Liu X.Y."/>
            <person name="Zhou J.W."/>
            <person name="Li R.Q."/>
            <person name="Yang K.Y."/>
            <person name="Li J."/>
            <person name="Li M."/>
            <person name="Law P.T.W."/>
            <person name="Wu Y.L."/>
            <person name="Cai Z.L."/>
            <person name="Qin H."/>
            <person name="Bao Y."/>
            <person name="Leung R.K.K."/>
            <person name="Ng P.K.S."/>
            <person name="Zou J."/>
            <person name="Zhong X.J."/>
            <person name="Ran P.X."/>
            <person name="Zhong N.S."/>
            <person name="Liu Z.G."/>
            <person name="Tsui S.K.W."/>
        </authorList>
    </citation>
    <scope>NUCLEOTIDE SEQUENCE</scope>
    <source>
        <strain evidence="1">Derf</strain>
        <tissue evidence="1">Whole organism</tissue>
    </source>
</reference>
<comment type="caution">
    <text evidence="1">The sequence shown here is derived from an EMBL/GenBank/DDBJ whole genome shotgun (WGS) entry which is preliminary data.</text>
</comment>
<proteinExistence type="predicted"/>
<reference evidence="1" key="2">
    <citation type="journal article" date="2022" name="Res Sq">
        <title>Comparative Genomics Reveals Insights into the Divergent Evolution of Astigmatic Mites and Household Pest Adaptations.</title>
        <authorList>
            <person name="Xiong Q."/>
            <person name="Wan A.T.-Y."/>
            <person name="Liu X.-Y."/>
            <person name="Fung C.S.-H."/>
            <person name="Xiao X."/>
            <person name="Malainual N."/>
            <person name="Hou J."/>
            <person name="Wang L."/>
            <person name="Wang M."/>
            <person name="Yang K."/>
            <person name="Cui Y."/>
            <person name="Leung E."/>
            <person name="Nong W."/>
            <person name="Shin S.-K."/>
            <person name="Au S."/>
            <person name="Jeong K.Y."/>
            <person name="Chew F.T."/>
            <person name="Hui J."/>
            <person name="Leung T.F."/>
            <person name="Tungtrongchitr A."/>
            <person name="Zhong N."/>
            <person name="Liu Z."/>
            <person name="Tsui S."/>
        </authorList>
    </citation>
    <scope>NUCLEOTIDE SEQUENCE</scope>
    <source>
        <strain evidence="1">Derf</strain>
        <tissue evidence="1">Whole organism</tissue>
    </source>
</reference>
<dbReference type="AlphaFoldDB" id="A0A922L4H8"/>
<protein>
    <submittedName>
        <fullName evidence="1">Uncharacterized protein</fullName>
    </submittedName>
</protein>
<sequence length="82" mass="9654">MLVTINQKTIATIIIFFNPAEVHFYEEKEFSFNQLKQSTTGRSHKNRLIDHYVNLITPSQNLDMDFRCTLSSSLFMGRFQHL</sequence>
<dbReference type="EMBL" id="ASGP02000003">
    <property type="protein sequence ID" value="KAH9517541.1"/>
    <property type="molecule type" value="Genomic_DNA"/>
</dbReference>
<accession>A0A922L4H8</accession>
<gene>
    <name evidence="1" type="ORF">DERF_008211</name>
</gene>